<comment type="caution">
    <text evidence="2">The sequence shown here is derived from an EMBL/GenBank/DDBJ whole genome shotgun (WGS) entry which is preliminary data.</text>
</comment>
<dbReference type="EMBL" id="CM026426">
    <property type="protein sequence ID" value="KAG0573644.1"/>
    <property type="molecule type" value="Genomic_DNA"/>
</dbReference>
<feature type="transmembrane region" description="Helical" evidence="1">
    <location>
        <begin position="52"/>
        <end position="70"/>
    </location>
</feature>
<keyword evidence="1" id="KW-1133">Transmembrane helix</keyword>
<sequence>MNIMDDRSIQHLPSLPSNVRYDNPAFGLCWVLPVSHGYLLGVRRSTTAPTSVWAAFIVVIWVIGLFFRRLSETLVVWAHRQWERGVAEFELPFSDGSDEAVDLSPRVSEASYDCEAQWSSPPLSASASSGPSVHAIPVASPSSTSLDWHVLNFCRLDAPGYRRAAQQNRWRYLSFSHRLRAETVHFEFLLQEDLSDFQPSMRSPARSVPGYVSLRDCPPDYTIAPAYYDL</sequence>
<keyword evidence="1" id="KW-0812">Transmembrane</keyword>
<gene>
    <name evidence="2" type="ORF">KC19_VG196400</name>
</gene>
<protein>
    <submittedName>
        <fullName evidence="2">Uncharacterized protein</fullName>
    </submittedName>
</protein>
<keyword evidence="3" id="KW-1185">Reference proteome</keyword>
<evidence type="ECO:0000313" key="2">
    <source>
        <dbReference type="EMBL" id="KAG0573644.1"/>
    </source>
</evidence>
<name>A0A8T0HRT8_CERPU</name>
<accession>A0A8T0HRT8</accession>
<evidence type="ECO:0000313" key="3">
    <source>
        <dbReference type="Proteomes" id="UP000822688"/>
    </source>
</evidence>
<reference evidence="2" key="1">
    <citation type="submission" date="2020-06" db="EMBL/GenBank/DDBJ databases">
        <title>WGS assembly of Ceratodon purpureus strain R40.</title>
        <authorList>
            <person name="Carey S.B."/>
            <person name="Jenkins J."/>
            <person name="Shu S."/>
            <person name="Lovell J.T."/>
            <person name="Sreedasyam A."/>
            <person name="Maumus F."/>
            <person name="Tiley G.P."/>
            <person name="Fernandez-Pozo N."/>
            <person name="Barry K."/>
            <person name="Chen C."/>
            <person name="Wang M."/>
            <person name="Lipzen A."/>
            <person name="Daum C."/>
            <person name="Saski C.A."/>
            <person name="Payton A.C."/>
            <person name="Mcbreen J.C."/>
            <person name="Conrad R.E."/>
            <person name="Kollar L.M."/>
            <person name="Olsson S."/>
            <person name="Huttunen S."/>
            <person name="Landis J.B."/>
            <person name="Wickett N.J."/>
            <person name="Johnson M.G."/>
            <person name="Rensing S.A."/>
            <person name="Grimwood J."/>
            <person name="Schmutz J."/>
            <person name="Mcdaniel S.F."/>
        </authorList>
    </citation>
    <scope>NUCLEOTIDE SEQUENCE</scope>
    <source>
        <strain evidence="2">R40</strain>
    </source>
</reference>
<dbReference type="Proteomes" id="UP000822688">
    <property type="component" value="Chromosome V"/>
</dbReference>
<keyword evidence="1" id="KW-0472">Membrane</keyword>
<proteinExistence type="predicted"/>
<evidence type="ECO:0000256" key="1">
    <source>
        <dbReference type="SAM" id="Phobius"/>
    </source>
</evidence>
<organism evidence="2 3">
    <name type="scientific">Ceratodon purpureus</name>
    <name type="common">Fire moss</name>
    <name type="synonym">Dicranum purpureum</name>
    <dbReference type="NCBI Taxonomy" id="3225"/>
    <lineage>
        <taxon>Eukaryota</taxon>
        <taxon>Viridiplantae</taxon>
        <taxon>Streptophyta</taxon>
        <taxon>Embryophyta</taxon>
        <taxon>Bryophyta</taxon>
        <taxon>Bryophytina</taxon>
        <taxon>Bryopsida</taxon>
        <taxon>Dicranidae</taxon>
        <taxon>Pseudoditrichales</taxon>
        <taxon>Ditrichaceae</taxon>
        <taxon>Ceratodon</taxon>
    </lineage>
</organism>
<dbReference type="AlphaFoldDB" id="A0A8T0HRT8"/>